<accession>A0A556MHZ4</accession>
<dbReference type="AlphaFoldDB" id="A0A556MHZ4"/>
<reference evidence="2 3" key="1">
    <citation type="submission" date="2019-07" db="EMBL/GenBank/DDBJ databases">
        <authorList>
            <person name="Huq M.A."/>
        </authorList>
    </citation>
    <scope>NUCLEOTIDE SEQUENCE [LARGE SCALE GENOMIC DNA]</scope>
    <source>
        <strain evidence="2 3">MAH-19</strain>
    </source>
</reference>
<dbReference type="EMBL" id="VLPK01000003">
    <property type="protein sequence ID" value="TSJ39537.1"/>
    <property type="molecule type" value="Genomic_DNA"/>
</dbReference>
<organism evidence="2 3">
    <name type="scientific">Mucilaginibacter corticis</name>
    <dbReference type="NCBI Taxonomy" id="2597670"/>
    <lineage>
        <taxon>Bacteria</taxon>
        <taxon>Pseudomonadati</taxon>
        <taxon>Bacteroidota</taxon>
        <taxon>Sphingobacteriia</taxon>
        <taxon>Sphingobacteriales</taxon>
        <taxon>Sphingobacteriaceae</taxon>
        <taxon>Mucilaginibacter</taxon>
    </lineage>
</organism>
<dbReference type="Proteomes" id="UP000318733">
    <property type="component" value="Unassembled WGS sequence"/>
</dbReference>
<dbReference type="OrthoDB" id="796931at2"/>
<comment type="caution">
    <text evidence="2">The sequence shown here is derived from an EMBL/GenBank/DDBJ whole genome shotgun (WGS) entry which is preliminary data.</text>
</comment>
<evidence type="ECO:0000256" key="1">
    <source>
        <dbReference type="SAM" id="Phobius"/>
    </source>
</evidence>
<feature type="transmembrane region" description="Helical" evidence="1">
    <location>
        <begin position="185"/>
        <end position="203"/>
    </location>
</feature>
<proteinExistence type="predicted"/>
<protein>
    <submittedName>
        <fullName evidence="2">Uncharacterized protein</fullName>
    </submittedName>
</protein>
<dbReference type="RefSeq" id="WP_144249574.1">
    <property type="nucleotide sequence ID" value="NZ_VLPK01000003.1"/>
</dbReference>
<name>A0A556MHZ4_9SPHI</name>
<keyword evidence="1" id="KW-0812">Transmembrane</keyword>
<evidence type="ECO:0000313" key="3">
    <source>
        <dbReference type="Proteomes" id="UP000318733"/>
    </source>
</evidence>
<keyword evidence="3" id="KW-1185">Reference proteome</keyword>
<keyword evidence="1" id="KW-0472">Membrane</keyword>
<gene>
    <name evidence="2" type="ORF">FO440_17500</name>
</gene>
<keyword evidence="1" id="KW-1133">Transmembrane helix</keyword>
<sequence length="213" mass="24129">MRKIVSFLVLFLLSIPAFCQLIYTQNLKQIAQINFPGQPVVKELPNGITMYYLKVNSEIYFAQVASYKKTLSQLFTNNVNQKIYDTYIHGNVNTAKGKLLYKKKISIANLDAVAYTYTSKLPKKELYAYSRLVFLNDKLLNISLLSRDSLPDNDTTLNAYFNSLKINIPANKIVTDNGPELLSRFGYVIGIAAILLAGVILVYKRSLQRKNLS</sequence>
<evidence type="ECO:0000313" key="2">
    <source>
        <dbReference type="EMBL" id="TSJ39537.1"/>
    </source>
</evidence>